<dbReference type="EMBL" id="BAABGJ010000080">
    <property type="protein sequence ID" value="GAA4354759.1"/>
    <property type="molecule type" value="Genomic_DNA"/>
</dbReference>
<feature type="transmembrane region" description="Helical" evidence="1">
    <location>
        <begin position="62"/>
        <end position="85"/>
    </location>
</feature>
<accession>A0ABP8IAR3</accession>
<sequence>MTAQAEREAAAAADAAAVAAHERKTSPRADLWQAIGWIVFGIATTIGALRMDRLEKQDINPYTVPGLLPGFLGGAIVFFGLLMLWRSWRRLAQHPHVPHPRTAADRAEMKRMWTVLVLCVGFALGLVGHGLPFWAAAAVFVTVTVGLLQFAERGAKNQRLRGLAVALAVGLGSGIVITLVFQEFFLVHLP</sequence>
<keyword evidence="1" id="KW-1133">Transmembrane helix</keyword>
<keyword evidence="1" id="KW-0812">Transmembrane</keyword>
<feature type="transmembrane region" description="Helical" evidence="1">
    <location>
        <begin position="133"/>
        <end position="151"/>
    </location>
</feature>
<gene>
    <name evidence="3" type="ORF">GCM10023165_46290</name>
</gene>
<organism evidence="3 4">
    <name type="scientific">Variovorax defluvii</name>
    <dbReference type="NCBI Taxonomy" id="913761"/>
    <lineage>
        <taxon>Bacteria</taxon>
        <taxon>Pseudomonadati</taxon>
        <taxon>Pseudomonadota</taxon>
        <taxon>Betaproteobacteria</taxon>
        <taxon>Burkholderiales</taxon>
        <taxon>Comamonadaceae</taxon>
        <taxon>Variovorax</taxon>
    </lineage>
</organism>
<feature type="transmembrane region" description="Helical" evidence="1">
    <location>
        <begin position="163"/>
        <end position="181"/>
    </location>
</feature>
<protein>
    <recommendedName>
        <fullName evidence="2">DUF1468 domain-containing protein</fullName>
    </recommendedName>
</protein>
<keyword evidence="1" id="KW-0472">Membrane</keyword>
<evidence type="ECO:0000259" key="2">
    <source>
        <dbReference type="Pfam" id="PF07331"/>
    </source>
</evidence>
<feature type="transmembrane region" description="Helical" evidence="1">
    <location>
        <begin position="111"/>
        <end position="127"/>
    </location>
</feature>
<feature type="transmembrane region" description="Helical" evidence="1">
    <location>
        <begin position="31"/>
        <end position="50"/>
    </location>
</feature>
<keyword evidence="4" id="KW-1185">Reference proteome</keyword>
<evidence type="ECO:0000313" key="4">
    <source>
        <dbReference type="Proteomes" id="UP001500975"/>
    </source>
</evidence>
<evidence type="ECO:0000256" key="1">
    <source>
        <dbReference type="SAM" id="Phobius"/>
    </source>
</evidence>
<dbReference type="InterPro" id="IPR009936">
    <property type="entry name" value="DUF1468"/>
</dbReference>
<dbReference type="RefSeq" id="WP_345540925.1">
    <property type="nucleotide sequence ID" value="NZ_BAABGJ010000080.1"/>
</dbReference>
<proteinExistence type="predicted"/>
<comment type="caution">
    <text evidence="3">The sequence shown here is derived from an EMBL/GenBank/DDBJ whole genome shotgun (WGS) entry which is preliminary data.</text>
</comment>
<feature type="domain" description="DUF1468" evidence="2">
    <location>
        <begin position="34"/>
        <end position="190"/>
    </location>
</feature>
<dbReference type="Pfam" id="PF07331">
    <property type="entry name" value="TctB"/>
    <property type="match status" value="1"/>
</dbReference>
<dbReference type="Proteomes" id="UP001500975">
    <property type="component" value="Unassembled WGS sequence"/>
</dbReference>
<name>A0ABP8IAR3_9BURK</name>
<reference evidence="4" key="1">
    <citation type="journal article" date="2019" name="Int. J. Syst. Evol. Microbiol.">
        <title>The Global Catalogue of Microorganisms (GCM) 10K type strain sequencing project: providing services to taxonomists for standard genome sequencing and annotation.</title>
        <authorList>
            <consortium name="The Broad Institute Genomics Platform"/>
            <consortium name="The Broad Institute Genome Sequencing Center for Infectious Disease"/>
            <person name="Wu L."/>
            <person name="Ma J."/>
        </authorList>
    </citation>
    <scope>NUCLEOTIDE SEQUENCE [LARGE SCALE GENOMIC DNA]</scope>
    <source>
        <strain evidence="4">JCM 17804</strain>
    </source>
</reference>
<evidence type="ECO:0000313" key="3">
    <source>
        <dbReference type="EMBL" id="GAA4354759.1"/>
    </source>
</evidence>